<keyword evidence="3 6" id="KW-0808">Transferase</keyword>
<dbReference type="RefSeq" id="WP_182616371.1">
    <property type="nucleotide sequence ID" value="NZ_BAAATF010000003.1"/>
</dbReference>
<keyword evidence="4 6" id="KW-0418">Kinase</keyword>
<evidence type="ECO:0000256" key="1">
    <source>
        <dbReference type="ARBA" id="ARBA00009156"/>
    </source>
</evidence>
<protein>
    <submittedName>
        <fullName evidence="6">Xylulokinase</fullName>
        <ecNumber evidence="6">2.7.1.17</ecNumber>
    </submittedName>
</protein>
<evidence type="ECO:0000259" key="5">
    <source>
        <dbReference type="Pfam" id="PF00370"/>
    </source>
</evidence>
<proteinExistence type="inferred from homology"/>
<reference evidence="6 7" key="1">
    <citation type="submission" date="2020-07" db="EMBL/GenBank/DDBJ databases">
        <title>Sequencing the genomes of 1000 actinobacteria strains.</title>
        <authorList>
            <person name="Klenk H.-P."/>
        </authorList>
    </citation>
    <scope>NUCLEOTIDE SEQUENCE [LARGE SCALE GENOMIC DNA]</scope>
    <source>
        <strain evidence="6 7">DSM 44121</strain>
    </source>
</reference>
<comment type="caution">
    <text evidence="6">The sequence shown here is derived from an EMBL/GenBank/DDBJ whole genome shotgun (WGS) entry which is preliminary data.</text>
</comment>
<dbReference type="GO" id="GO:0042732">
    <property type="term" value="P:D-xylose metabolic process"/>
    <property type="evidence" value="ECO:0007669"/>
    <property type="project" value="UniProtKB-KW"/>
</dbReference>
<dbReference type="PANTHER" id="PTHR43095">
    <property type="entry name" value="SUGAR KINASE"/>
    <property type="match status" value="1"/>
</dbReference>
<gene>
    <name evidence="6" type="ORF">FHX71_002335</name>
</gene>
<comment type="similarity">
    <text evidence="1">Belongs to the FGGY kinase family.</text>
</comment>
<dbReference type="Gene3D" id="3.30.420.40">
    <property type="match status" value="2"/>
</dbReference>
<evidence type="ECO:0000256" key="3">
    <source>
        <dbReference type="ARBA" id="ARBA00022679"/>
    </source>
</evidence>
<evidence type="ECO:0000256" key="4">
    <source>
        <dbReference type="ARBA" id="ARBA00022777"/>
    </source>
</evidence>
<dbReference type="PANTHER" id="PTHR43095:SF5">
    <property type="entry name" value="XYLULOSE KINASE"/>
    <property type="match status" value="1"/>
</dbReference>
<keyword evidence="2" id="KW-0119">Carbohydrate metabolism</keyword>
<evidence type="ECO:0000313" key="7">
    <source>
        <dbReference type="Proteomes" id="UP000540568"/>
    </source>
</evidence>
<dbReference type="GO" id="GO:0004856">
    <property type="term" value="F:D-xylulokinase activity"/>
    <property type="evidence" value="ECO:0007669"/>
    <property type="project" value="UniProtKB-EC"/>
</dbReference>
<dbReference type="AlphaFoldDB" id="A0A7W3PE07"/>
<dbReference type="CDD" id="cd07773">
    <property type="entry name" value="ASKHA_NBD_FGGY_FK"/>
    <property type="match status" value="1"/>
</dbReference>
<dbReference type="InterPro" id="IPR050406">
    <property type="entry name" value="FGGY_Carb_Kinase"/>
</dbReference>
<feature type="domain" description="Carbohydrate kinase FGGY N-terminal" evidence="5">
    <location>
        <begin position="10"/>
        <end position="240"/>
    </location>
</feature>
<dbReference type="InterPro" id="IPR018484">
    <property type="entry name" value="FGGY_N"/>
</dbReference>
<dbReference type="SUPFAM" id="SSF53067">
    <property type="entry name" value="Actin-like ATPase domain"/>
    <property type="match status" value="2"/>
</dbReference>
<dbReference type="Proteomes" id="UP000540568">
    <property type="component" value="Unassembled WGS sequence"/>
</dbReference>
<keyword evidence="2" id="KW-0859">Xylose metabolism</keyword>
<dbReference type="Pfam" id="PF00370">
    <property type="entry name" value="FGGY_N"/>
    <property type="match status" value="1"/>
</dbReference>
<sequence>MRSPVRLPVACGVDVGSTNSKVVAVDPRGHVVARASRPTPRDAHGLSIDVGALLADVDAMVLEVCGDRYEVHALCGAGIGEDGLLVDETLAPLTLALAWFDPRRQGVFAALRPSLYDDETFDVETDPARALVGWAWARGQVPAAQREPSSWVAVADLAAVHWTRRTFISDTLASRTGAWRSGDRSWDTGRVKLTLGSEALLPPVVRAGDVVGEADSPVLRAAGVLGADAVVVAGGHDHPVGGWGVQRLVPDAVIDSMGTAEVVVAQSPRREPAGHGEVETAPGIRSDGSTLLRVEELARNVAWASQNPAVARAIQEILSGALAPLPVLGDGFFLPGRRGGGRPAYAPDAPRDPRARASAVLGALALRGREAVDAVRARVPGQTELRLVGGWARSPGWLTIKSQVHGFPVVPIIEPEVTAVSAALLAATARGWSPDPGHAIAGA</sequence>
<evidence type="ECO:0000313" key="6">
    <source>
        <dbReference type="EMBL" id="MBA8808393.1"/>
    </source>
</evidence>
<organism evidence="6 7">
    <name type="scientific">Promicromonospora sukumoe</name>
    <dbReference type="NCBI Taxonomy" id="88382"/>
    <lineage>
        <taxon>Bacteria</taxon>
        <taxon>Bacillati</taxon>
        <taxon>Actinomycetota</taxon>
        <taxon>Actinomycetes</taxon>
        <taxon>Micrococcales</taxon>
        <taxon>Promicromonosporaceae</taxon>
        <taxon>Promicromonospora</taxon>
    </lineage>
</organism>
<dbReference type="EC" id="2.7.1.17" evidence="6"/>
<evidence type="ECO:0000256" key="2">
    <source>
        <dbReference type="ARBA" id="ARBA00022629"/>
    </source>
</evidence>
<accession>A0A7W3PE07</accession>
<dbReference type="EMBL" id="JACGWV010000001">
    <property type="protein sequence ID" value="MBA8808393.1"/>
    <property type="molecule type" value="Genomic_DNA"/>
</dbReference>
<name>A0A7W3PE07_9MICO</name>
<dbReference type="InterPro" id="IPR043129">
    <property type="entry name" value="ATPase_NBD"/>
</dbReference>
<keyword evidence="7" id="KW-1185">Reference proteome</keyword>